<dbReference type="Pfam" id="PF13515">
    <property type="entry name" value="FUSC_2"/>
    <property type="match status" value="1"/>
</dbReference>
<comment type="caution">
    <text evidence="6">The sequence shown here is derived from an EMBL/GenBank/DDBJ whole genome shotgun (WGS) entry which is preliminary data.</text>
</comment>
<evidence type="ECO:0000256" key="4">
    <source>
        <dbReference type="ARBA" id="ARBA00023136"/>
    </source>
</evidence>
<keyword evidence="3" id="KW-1133">Transmembrane helix</keyword>
<reference evidence="7" key="1">
    <citation type="submission" date="2015-12" db="EMBL/GenBank/DDBJ databases">
        <authorList>
            <person name="Nair G.R."/>
            <person name="Kaur G."/>
            <person name="Mayilraj S."/>
        </authorList>
    </citation>
    <scope>NUCLEOTIDE SEQUENCE [LARGE SCALE GENOMIC DNA]</scope>
    <source>
        <strain evidence="7">CD08_4</strain>
    </source>
</reference>
<dbReference type="AlphaFoldDB" id="A0A0W8IP83"/>
<protein>
    <submittedName>
        <fullName evidence="6">Fusaric acid resistance protein</fullName>
    </submittedName>
</protein>
<keyword evidence="4" id="KW-0472">Membrane</keyword>
<keyword evidence="2" id="KW-0812">Transmembrane</keyword>
<evidence type="ECO:0000259" key="5">
    <source>
        <dbReference type="Pfam" id="PF13515"/>
    </source>
</evidence>
<sequence>MSWPRDLPRLLRTRVRSGVRRVRKSFWHAVQMTAGGIAAFAIAQELFGHEGPIFAATSAIIVMGFSHDPRLRRVLEVAIGCTIGILVGDLLLKVLNAGLWQASAVLLTAILLARFLDSGSLFSTQMAIQSVLVVLLPVPAGGPFTRSVDAIVGGSVALLITALVPRDPRREPHANVRRVLAELAKVLQRAAVALETNDATPAWHALVRIRKAQPLVDTLQESLNSAQEVARLAPAYRRHRTELEDLNRSLDFIELAVRNSDALVRRLASAINNAALSEEAMDSLHGLLIDTADAVETFGRALTEADAGGGSELDMRRTRDELIAVAARLHPDPLGVRGLQGEGAILLLRPLVVDLLEATGMRHRTASGYLPKLH</sequence>
<evidence type="ECO:0000313" key="6">
    <source>
        <dbReference type="EMBL" id="KUG61789.1"/>
    </source>
</evidence>
<name>A0A0W8IP83_KOCRO</name>
<gene>
    <name evidence="6" type="ORF">AVL61_00005</name>
</gene>
<dbReference type="InterPro" id="IPR049453">
    <property type="entry name" value="Memb_transporter_dom"/>
</dbReference>
<proteinExistence type="predicted"/>
<evidence type="ECO:0000256" key="3">
    <source>
        <dbReference type="ARBA" id="ARBA00022989"/>
    </source>
</evidence>
<comment type="subcellular location">
    <subcellularLocation>
        <location evidence="1">Membrane</location>
        <topology evidence="1">Multi-pass membrane protein</topology>
    </subcellularLocation>
</comment>
<accession>A0A0W8IP83</accession>
<evidence type="ECO:0000256" key="2">
    <source>
        <dbReference type="ARBA" id="ARBA00022692"/>
    </source>
</evidence>
<evidence type="ECO:0000256" key="1">
    <source>
        <dbReference type="ARBA" id="ARBA00004141"/>
    </source>
</evidence>
<dbReference type="GO" id="GO:0016020">
    <property type="term" value="C:membrane"/>
    <property type="evidence" value="ECO:0007669"/>
    <property type="project" value="UniProtKB-SubCell"/>
</dbReference>
<dbReference type="EMBL" id="LQBK01000004">
    <property type="protein sequence ID" value="KUG61789.1"/>
    <property type="molecule type" value="Genomic_DNA"/>
</dbReference>
<evidence type="ECO:0000313" key="7">
    <source>
        <dbReference type="Proteomes" id="UP000053512"/>
    </source>
</evidence>
<organism evidence="6 7">
    <name type="scientific">Kocuria rosea subsp. polaris</name>
    <dbReference type="NCBI Taxonomy" id="136273"/>
    <lineage>
        <taxon>Bacteria</taxon>
        <taxon>Bacillati</taxon>
        <taxon>Actinomycetota</taxon>
        <taxon>Actinomycetes</taxon>
        <taxon>Micrococcales</taxon>
        <taxon>Micrococcaceae</taxon>
        <taxon>Kocuria</taxon>
    </lineage>
</organism>
<feature type="domain" description="Integral membrane bound transporter" evidence="5">
    <location>
        <begin position="40"/>
        <end position="160"/>
    </location>
</feature>
<dbReference type="Proteomes" id="UP000053512">
    <property type="component" value="Unassembled WGS sequence"/>
</dbReference>